<name>A0ABP8P876_9ACTN</name>
<keyword evidence="2" id="KW-1185">Reference proteome</keyword>
<evidence type="ECO:0000313" key="1">
    <source>
        <dbReference type="EMBL" id="GAA4482065.1"/>
    </source>
</evidence>
<dbReference type="PROSITE" id="PS51257">
    <property type="entry name" value="PROKAR_LIPOPROTEIN"/>
    <property type="match status" value="1"/>
</dbReference>
<proteinExistence type="predicted"/>
<protein>
    <submittedName>
        <fullName evidence="1">Uncharacterized protein</fullName>
    </submittedName>
</protein>
<comment type="caution">
    <text evidence="1">The sequence shown here is derived from an EMBL/GenBank/DDBJ whole genome shotgun (WGS) entry which is preliminary data.</text>
</comment>
<organism evidence="1 2">
    <name type="scientific">Actinoallomurus oryzae</name>
    <dbReference type="NCBI Taxonomy" id="502180"/>
    <lineage>
        <taxon>Bacteria</taxon>
        <taxon>Bacillati</taxon>
        <taxon>Actinomycetota</taxon>
        <taxon>Actinomycetes</taxon>
        <taxon>Streptosporangiales</taxon>
        <taxon>Thermomonosporaceae</taxon>
        <taxon>Actinoallomurus</taxon>
    </lineage>
</organism>
<gene>
    <name evidence="1" type="ORF">GCM10023191_001820</name>
</gene>
<dbReference type="InterPro" id="IPR008964">
    <property type="entry name" value="Invasin/intimin_cell_adhesion"/>
</dbReference>
<dbReference type="RefSeq" id="WP_345455974.1">
    <property type="nucleotide sequence ID" value="NZ_BAABHF010000006.1"/>
</dbReference>
<reference evidence="2" key="1">
    <citation type="journal article" date="2019" name="Int. J. Syst. Evol. Microbiol.">
        <title>The Global Catalogue of Microorganisms (GCM) 10K type strain sequencing project: providing services to taxonomists for standard genome sequencing and annotation.</title>
        <authorList>
            <consortium name="The Broad Institute Genomics Platform"/>
            <consortium name="The Broad Institute Genome Sequencing Center for Infectious Disease"/>
            <person name="Wu L."/>
            <person name="Ma J."/>
        </authorList>
    </citation>
    <scope>NUCLEOTIDE SEQUENCE [LARGE SCALE GENOMIC DNA]</scope>
    <source>
        <strain evidence="2">JCM 17933</strain>
    </source>
</reference>
<dbReference type="Proteomes" id="UP001500503">
    <property type="component" value="Unassembled WGS sequence"/>
</dbReference>
<accession>A0ABP8P876</accession>
<dbReference type="EMBL" id="BAABHF010000006">
    <property type="protein sequence ID" value="GAA4482065.1"/>
    <property type="molecule type" value="Genomic_DNA"/>
</dbReference>
<dbReference type="SUPFAM" id="SSF49373">
    <property type="entry name" value="Invasin/intimin cell-adhesion fragments"/>
    <property type="match status" value="1"/>
</dbReference>
<evidence type="ECO:0000313" key="2">
    <source>
        <dbReference type="Proteomes" id="UP001500503"/>
    </source>
</evidence>
<sequence length="163" mass="16556">MLDLTHRLTGSVALAAGGTVAVACVVVAGCSRSLVYGCTDVALSVQDTRVGRITDDLLLTARLTAHGKPVAGQQINFWLYDKGPGQPAGAGVYVGTQPTRTDGVARLTLVGGPAGQLLAGTTPTGFGAEKPQRKDYCGASAKARLLCGPTSSTACPAVRMLVS</sequence>